<keyword evidence="3" id="KW-0442">Lipid degradation</keyword>
<organism evidence="5 6">
    <name type="scientific">Trogon melanurus</name>
    <name type="common">Black-tailed trogon</name>
    <dbReference type="NCBI Taxonomy" id="56311"/>
    <lineage>
        <taxon>Eukaryota</taxon>
        <taxon>Metazoa</taxon>
        <taxon>Chordata</taxon>
        <taxon>Craniata</taxon>
        <taxon>Vertebrata</taxon>
        <taxon>Euteleostomi</taxon>
        <taxon>Archelosauria</taxon>
        <taxon>Archosauria</taxon>
        <taxon>Dinosauria</taxon>
        <taxon>Saurischia</taxon>
        <taxon>Theropoda</taxon>
        <taxon>Coelurosauria</taxon>
        <taxon>Aves</taxon>
        <taxon>Neognathae</taxon>
        <taxon>Neoaves</taxon>
        <taxon>Telluraves</taxon>
        <taxon>Coraciimorphae</taxon>
        <taxon>Trogoniformes</taxon>
        <taxon>Trogonidae</taxon>
        <taxon>Trogon</taxon>
    </lineage>
</organism>
<name>A0A7L0EP81_TROML</name>
<dbReference type="Pfam" id="PF01735">
    <property type="entry name" value="PLA2_B"/>
    <property type="match status" value="1"/>
</dbReference>
<dbReference type="PANTHER" id="PTHR10728:SF39">
    <property type="entry name" value="CYTOSOLIC PHOSPHOLIPASE A2 GAMMA"/>
    <property type="match status" value="1"/>
</dbReference>
<dbReference type="GO" id="GO:0005654">
    <property type="term" value="C:nucleoplasm"/>
    <property type="evidence" value="ECO:0007669"/>
    <property type="project" value="TreeGrafter"/>
</dbReference>
<evidence type="ECO:0000313" key="6">
    <source>
        <dbReference type="Proteomes" id="UP000550660"/>
    </source>
</evidence>
<accession>A0A7L0EP81</accession>
<feature type="non-terminal residue" evidence="5">
    <location>
        <position position="94"/>
    </location>
</feature>
<dbReference type="InterPro" id="IPR016035">
    <property type="entry name" value="Acyl_Trfase/lysoPLipase"/>
</dbReference>
<dbReference type="GO" id="GO:0047498">
    <property type="term" value="F:calcium-dependent phospholipase A2 activity"/>
    <property type="evidence" value="ECO:0007669"/>
    <property type="project" value="TreeGrafter"/>
</dbReference>
<dbReference type="PROSITE" id="PS51210">
    <property type="entry name" value="PLA2C"/>
    <property type="match status" value="1"/>
</dbReference>
<dbReference type="AlphaFoldDB" id="A0A7L0EP81"/>
<dbReference type="GO" id="GO:0005829">
    <property type="term" value="C:cytosol"/>
    <property type="evidence" value="ECO:0007669"/>
    <property type="project" value="TreeGrafter"/>
</dbReference>
<gene>
    <name evidence="5" type="primary">Pla2g4c</name>
    <name evidence="5" type="ORF">TROMEL_R15022</name>
</gene>
<dbReference type="GO" id="GO:0005544">
    <property type="term" value="F:calcium-dependent phospholipid binding"/>
    <property type="evidence" value="ECO:0007669"/>
    <property type="project" value="TreeGrafter"/>
</dbReference>
<dbReference type="GO" id="GO:0005635">
    <property type="term" value="C:nuclear envelope"/>
    <property type="evidence" value="ECO:0007669"/>
    <property type="project" value="TreeGrafter"/>
</dbReference>
<sequence length="94" mass="10680">FIFQIDENELADHREASETGINPYPIYAAVDKEKLGEDEGNYPGIWFEFTPHESGYTALGAFVSTKYLGSEFQEGKLKKRGKKKSISYMQGEYS</sequence>
<dbReference type="SUPFAM" id="SSF52151">
    <property type="entry name" value="FabD/lysophospholipase-like"/>
    <property type="match status" value="1"/>
</dbReference>
<reference evidence="5 6" key="1">
    <citation type="submission" date="2019-09" db="EMBL/GenBank/DDBJ databases">
        <title>Bird 10,000 Genomes (B10K) Project - Family phase.</title>
        <authorList>
            <person name="Zhang G."/>
        </authorList>
    </citation>
    <scope>NUCLEOTIDE SEQUENCE [LARGE SCALE GENOMIC DNA]</scope>
    <source>
        <strain evidence="5">B10K-DU-007-40</strain>
        <tissue evidence="5">Mixed tissue sample</tissue>
    </source>
</reference>
<dbReference type="Gene3D" id="3.40.1090.10">
    <property type="entry name" value="Cytosolic phospholipase A2 catalytic domain"/>
    <property type="match status" value="1"/>
</dbReference>
<evidence type="ECO:0000259" key="4">
    <source>
        <dbReference type="PROSITE" id="PS51210"/>
    </source>
</evidence>
<keyword evidence="6" id="KW-1185">Reference proteome</keyword>
<evidence type="ECO:0000256" key="1">
    <source>
        <dbReference type="ARBA" id="ARBA00022801"/>
    </source>
</evidence>
<feature type="domain" description="PLA2c" evidence="4">
    <location>
        <begin position="1"/>
        <end position="94"/>
    </location>
</feature>
<proteinExistence type="predicted"/>
<dbReference type="EMBL" id="VXAG01001629">
    <property type="protein sequence ID" value="NXJ84381.1"/>
    <property type="molecule type" value="Genomic_DNA"/>
</dbReference>
<protein>
    <submittedName>
        <fullName evidence="5">PA24C phospholipase</fullName>
    </submittedName>
</protein>
<comment type="caution">
    <text evidence="5">The sequence shown here is derived from an EMBL/GenBank/DDBJ whole genome shotgun (WGS) entry which is preliminary data.</text>
</comment>
<dbReference type="InterPro" id="IPR002642">
    <property type="entry name" value="LysoPLipase_cat_dom"/>
</dbReference>
<dbReference type="PANTHER" id="PTHR10728">
    <property type="entry name" value="CYTOSOLIC PHOSPHOLIPASE A2"/>
    <property type="match status" value="1"/>
</dbReference>
<feature type="non-terminal residue" evidence="5">
    <location>
        <position position="1"/>
    </location>
</feature>
<dbReference type="GO" id="GO:0046475">
    <property type="term" value="P:glycerophospholipid catabolic process"/>
    <property type="evidence" value="ECO:0007669"/>
    <property type="project" value="TreeGrafter"/>
</dbReference>
<evidence type="ECO:0000313" key="5">
    <source>
        <dbReference type="EMBL" id="NXJ84381.1"/>
    </source>
</evidence>
<keyword evidence="1 3" id="KW-0378">Hydrolase</keyword>
<evidence type="ECO:0000256" key="3">
    <source>
        <dbReference type="PROSITE-ProRule" id="PRU00555"/>
    </source>
</evidence>
<keyword evidence="2 3" id="KW-0443">Lipid metabolism</keyword>
<dbReference type="Proteomes" id="UP000550660">
    <property type="component" value="Unassembled WGS sequence"/>
</dbReference>
<dbReference type="OrthoDB" id="270970at2759"/>
<dbReference type="GO" id="GO:0005509">
    <property type="term" value="F:calcium ion binding"/>
    <property type="evidence" value="ECO:0007669"/>
    <property type="project" value="TreeGrafter"/>
</dbReference>
<evidence type="ECO:0000256" key="2">
    <source>
        <dbReference type="ARBA" id="ARBA00023098"/>
    </source>
</evidence>